<dbReference type="InterPro" id="IPR036388">
    <property type="entry name" value="WH-like_DNA-bd_sf"/>
</dbReference>
<dbReference type="InterPro" id="IPR029349">
    <property type="entry name" value="DUF4443"/>
</dbReference>
<evidence type="ECO:0000256" key="4">
    <source>
        <dbReference type="ARBA" id="ARBA00022917"/>
    </source>
</evidence>
<name>A0A7D5M7E9_9ARCH</name>
<evidence type="ECO:0000313" key="7">
    <source>
        <dbReference type="EMBL" id="QLH07951.1"/>
    </source>
</evidence>
<gene>
    <name evidence="7" type="ORF">C5F50_06510</name>
</gene>
<dbReference type="OrthoDB" id="52987at2157"/>
<dbReference type="GO" id="GO:0006412">
    <property type="term" value="P:translation"/>
    <property type="evidence" value="ECO:0007669"/>
    <property type="project" value="UniProtKB-KW"/>
</dbReference>
<evidence type="ECO:0000259" key="6">
    <source>
        <dbReference type="Pfam" id="PF21715"/>
    </source>
</evidence>
<keyword evidence="4" id="KW-0648">Protein biosynthesis</keyword>
<sequence length="209" mass="23432">MKKNIQILQNIVSRKGSSKVLTFSIPHVFKALQLLSKEKFVSRATFAKEIHLGEGAVKTLISHLKEAKMIETTKSGSFLTEKGEKISKQIQQVIPNECKIKKCDLVIGKNNHAIILKNYDFSIKSGLEQRDYAVLYGSSGCTTILFKENRFVFPGDNRDCFRKDEKTKKHILENLAPEEGDVIIISSSDDPFVAEISAKNSALWTLATN</sequence>
<keyword evidence="8" id="KW-1185">Reference proteome</keyword>
<dbReference type="Pfam" id="PF21715">
    <property type="entry name" value="CggR_N"/>
    <property type="match status" value="1"/>
</dbReference>
<dbReference type="InterPro" id="IPR004115">
    <property type="entry name" value="GAD-like_sf"/>
</dbReference>
<dbReference type="Proteomes" id="UP000509478">
    <property type="component" value="Chromosome"/>
</dbReference>
<evidence type="ECO:0000256" key="1">
    <source>
        <dbReference type="ARBA" id="ARBA00022598"/>
    </source>
</evidence>
<dbReference type="Gene3D" id="1.10.10.10">
    <property type="entry name" value="Winged helix-like DNA-binding domain superfamily/Winged helix DNA-binding domain"/>
    <property type="match status" value="1"/>
</dbReference>
<proteinExistence type="predicted"/>
<reference evidence="7 8" key="1">
    <citation type="submission" date="2018-02" db="EMBL/GenBank/DDBJ databases">
        <title>Complete genome of Nitrosopumilus ureaphilus PS0.</title>
        <authorList>
            <person name="Qin W."/>
            <person name="Zheng Y."/>
            <person name="Stahl D.A."/>
        </authorList>
    </citation>
    <scope>NUCLEOTIDE SEQUENCE [LARGE SCALE GENOMIC DNA]</scope>
    <source>
        <strain evidence="7 8">PS0</strain>
    </source>
</reference>
<dbReference type="RefSeq" id="WP_179370621.1">
    <property type="nucleotide sequence ID" value="NZ_CP026995.1"/>
</dbReference>
<keyword evidence="2" id="KW-0547">Nucleotide-binding</keyword>
<dbReference type="GO" id="GO:0004812">
    <property type="term" value="F:aminoacyl-tRNA ligase activity"/>
    <property type="evidence" value="ECO:0007669"/>
    <property type="project" value="InterPro"/>
</dbReference>
<dbReference type="AlphaFoldDB" id="A0A7D5M7E9"/>
<evidence type="ECO:0000313" key="8">
    <source>
        <dbReference type="Proteomes" id="UP000509478"/>
    </source>
</evidence>
<dbReference type="Gene3D" id="3.30.1360.30">
    <property type="entry name" value="GAD-like domain"/>
    <property type="match status" value="1"/>
</dbReference>
<feature type="domain" description="CggR N-terminal DNA binding" evidence="6">
    <location>
        <begin position="29"/>
        <end position="94"/>
    </location>
</feature>
<evidence type="ECO:0000256" key="2">
    <source>
        <dbReference type="ARBA" id="ARBA00022741"/>
    </source>
</evidence>
<keyword evidence="1" id="KW-0436">Ligase</keyword>
<dbReference type="Pfam" id="PF14544">
    <property type="entry name" value="DUF4443"/>
    <property type="match status" value="1"/>
</dbReference>
<dbReference type="SUPFAM" id="SSF55261">
    <property type="entry name" value="GAD domain-like"/>
    <property type="match status" value="1"/>
</dbReference>
<accession>A0A7D5M7E9</accession>
<dbReference type="EMBL" id="CP026995">
    <property type="protein sequence ID" value="QLH07951.1"/>
    <property type="molecule type" value="Genomic_DNA"/>
</dbReference>
<dbReference type="GeneID" id="56067728"/>
<organism evidence="7 8">
    <name type="scientific">Nitrosopumilus ureiphilus</name>
    <dbReference type="NCBI Taxonomy" id="1470067"/>
    <lineage>
        <taxon>Archaea</taxon>
        <taxon>Nitrososphaerota</taxon>
        <taxon>Nitrososphaeria</taxon>
        <taxon>Nitrosopumilales</taxon>
        <taxon>Nitrosopumilaceae</taxon>
        <taxon>Nitrosopumilus</taxon>
    </lineage>
</organism>
<dbReference type="SUPFAM" id="SSF46785">
    <property type="entry name" value="Winged helix' DNA-binding domain"/>
    <property type="match status" value="1"/>
</dbReference>
<evidence type="ECO:0000256" key="3">
    <source>
        <dbReference type="ARBA" id="ARBA00022840"/>
    </source>
</evidence>
<protein>
    <submittedName>
        <fullName evidence="7">Uncharacterized protein</fullName>
    </submittedName>
</protein>
<keyword evidence="3" id="KW-0067">ATP-binding</keyword>
<dbReference type="InterPro" id="IPR048715">
    <property type="entry name" value="CggR_N"/>
</dbReference>
<dbReference type="KEGG" id="nue:C5F50_06510"/>
<dbReference type="InterPro" id="IPR036390">
    <property type="entry name" value="WH_DNA-bd_sf"/>
</dbReference>
<dbReference type="GO" id="GO:0005524">
    <property type="term" value="F:ATP binding"/>
    <property type="evidence" value="ECO:0007669"/>
    <property type="project" value="UniProtKB-KW"/>
</dbReference>
<evidence type="ECO:0000259" key="5">
    <source>
        <dbReference type="Pfam" id="PF14544"/>
    </source>
</evidence>
<dbReference type="GO" id="GO:0005737">
    <property type="term" value="C:cytoplasm"/>
    <property type="evidence" value="ECO:0007669"/>
    <property type="project" value="InterPro"/>
</dbReference>
<feature type="domain" description="DUF4443" evidence="5">
    <location>
        <begin position="107"/>
        <end position="205"/>
    </location>
</feature>